<proteinExistence type="predicted"/>
<comment type="caution">
    <text evidence="2">The sequence shown here is derived from an EMBL/GenBank/DDBJ whole genome shotgun (WGS) entry which is preliminary data.</text>
</comment>
<accession>A0A1V2DWZ6</accession>
<keyword evidence="1" id="KW-0472">Membrane</keyword>
<keyword evidence="1" id="KW-0812">Transmembrane</keyword>
<dbReference type="Proteomes" id="UP000189339">
    <property type="component" value="Unassembled WGS sequence"/>
</dbReference>
<dbReference type="AlphaFoldDB" id="A0A1V2DWZ6"/>
<gene>
    <name evidence="2" type="ORF">BTO32_01485</name>
</gene>
<name>A0A1V2DWZ6_9GAMM</name>
<evidence type="ECO:0008006" key="4">
    <source>
        <dbReference type="Google" id="ProtNLM"/>
    </source>
</evidence>
<dbReference type="STRING" id="135739.BTO32_01485"/>
<evidence type="ECO:0000313" key="2">
    <source>
        <dbReference type="EMBL" id="ONF45172.1"/>
    </source>
</evidence>
<feature type="transmembrane region" description="Helical" evidence="1">
    <location>
        <begin position="28"/>
        <end position="46"/>
    </location>
</feature>
<protein>
    <recommendedName>
        <fullName evidence="4">DUF4381 domain-containing protein</fullName>
    </recommendedName>
</protein>
<keyword evidence="1" id="KW-1133">Transmembrane helix</keyword>
<organism evidence="2 3">
    <name type="scientific">Marinobacter lutaoensis</name>
    <dbReference type="NCBI Taxonomy" id="135739"/>
    <lineage>
        <taxon>Bacteria</taxon>
        <taxon>Pseudomonadati</taxon>
        <taxon>Pseudomonadota</taxon>
        <taxon>Gammaproteobacteria</taxon>
        <taxon>Pseudomonadales</taxon>
        <taxon>Marinobacteraceae</taxon>
        <taxon>Marinobacter</taxon>
    </lineage>
</organism>
<sequence>MTPDDPLSQLKDIHLPASGGFWPPAPGWWLLAAMTLALLAALVLWWRRRRRRNRWRRDAERLLAQLQDRAEASPAWFAELNALLKRVARTCHPEQHPESLSGEAWIDFLLATAPRDRIAARPVVAGLVRATWRPSTDTDPAQALDFARLWLGGQRC</sequence>
<dbReference type="InterPro" id="IPR025489">
    <property type="entry name" value="DUF4381"/>
</dbReference>
<dbReference type="OrthoDB" id="283083at2"/>
<keyword evidence="3" id="KW-1185">Reference proteome</keyword>
<evidence type="ECO:0000256" key="1">
    <source>
        <dbReference type="SAM" id="Phobius"/>
    </source>
</evidence>
<dbReference type="RefSeq" id="WP_076722668.1">
    <property type="nucleotide sequence ID" value="NZ_MSCW01000001.1"/>
</dbReference>
<evidence type="ECO:0000313" key="3">
    <source>
        <dbReference type="Proteomes" id="UP000189339"/>
    </source>
</evidence>
<dbReference type="EMBL" id="MSCW01000001">
    <property type="protein sequence ID" value="ONF45172.1"/>
    <property type="molecule type" value="Genomic_DNA"/>
</dbReference>
<dbReference type="Pfam" id="PF14316">
    <property type="entry name" value="DUF4381"/>
    <property type="match status" value="1"/>
</dbReference>
<reference evidence="2 3" key="1">
    <citation type="submission" date="2016-12" db="EMBL/GenBank/DDBJ databases">
        <title>Marinobacter lutaoensis whole genome sequencing.</title>
        <authorList>
            <person name="Verma A."/>
            <person name="Krishnamurthi S."/>
        </authorList>
    </citation>
    <scope>NUCLEOTIDE SEQUENCE [LARGE SCALE GENOMIC DNA]</scope>
    <source>
        <strain evidence="2 3">T5054</strain>
    </source>
</reference>